<dbReference type="InterPro" id="IPR036890">
    <property type="entry name" value="HATPase_C_sf"/>
</dbReference>
<dbReference type="GO" id="GO:0016301">
    <property type="term" value="F:kinase activity"/>
    <property type="evidence" value="ECO:0007669"/>
    <property type="project" value="UniProtKB-KW"/>
</dbReference>
<sequence>MEHPVSIVSPLSAASVEQGRASALLCLQNAVLEAVAVGRDLSDALSLLCHGVESLAGDVMCSVLLLEDGLMHHGAAPSLPAVFVAAIDGSPIGPNAGSCGTAAFTGLPVEVHDIEHDPLWEDYKSLALPHGLLACWSSPILAHDGQILGTFALYFREVRGPDALHRDAVRIATPLAAIAIERSRMDSAEHARVAALAASNERIEQLNYTLEQRVLERTRDLSTRNEELARAFEELQRTHGQLLEARKLVSLSRLVVGVAHELNTPIGNARVMATSLLERCNAFRRLADGPLRRSEMMSFTDDLSEGCRILADSLEMAADRVGRFKSVAVDHSSSLRRSFVLRELVEDIAALFEPAMGRYGCVLRLEVPSDILLDSYPEPLGQVLSNVFDNAVEHGLPTRQQGGEPSCVLVSVTRPTEAHVQLSISDNGGGIAEDVADRIFEPFFTTRLSEGCSGLGLYVARKVVNELLGGTIALDRRASAGTTLLLRIPLVAPRDA</sequence>
<dbReference type="PRINTS" id="PR00344">
    <property type="entry name" value="BCTRLSENSOR"/>
</dbReference>
<evidence type="ECO:0000256" key="3">
    <source>
        <dbReference type="SAM" id="Coils"/>
    </source>
</evidence>
<feature type="domain" description="Histidine kinase" evidence="4">
    <location>
        <begin position="257"/>
        <end position="492"/>
    </location>
</feature>
<keyword evidence="6" id="KW-1185">Reference proteome</keyword>
<dbReference type="Gene3D" id="3.30.565.10">
    <property type="entry name" value="Histidine kinase-like ATPase, C-terminal domain"/>
    <property type="match status" value="1"/>
</dbReference>
<gene>
    <name evidence="5" type="ORF">VVD49_20650</name>
</gene>
<dbReference type="RefSeq" id="WP_327601132.1">
    <property type="nucleotide sequence ID" value="NZ_JAYXHS010000005.1"/>
</dbReference>
<dbReference type="SUPFAM" id="SSF55781">
    <property type="entry name" value="GAF domain-like"/>
    <property type="match status" value="1"/>
</dbReference>
<accession>A0ABU6K8Y9</accession>
<keyword evidence="5" id="KW-0808">Transferase</keyword>
<proteinExistence type="predicted"/>
<dbReference type="InterPro" id="IPR029016">
    <property type="entry name" value="GAF-like_dom_sf"/>
</dbReference>
<dbReference type="CDD" id="cd00075">
    <property type="entry name" value="HATPase"/>
    <property type="match status" value="1"/>
</dbReference>
<name>A0ABU6K8Y9_9RHOO</name>
<keyword evidence="3" id="KW-0175">Coiled coil</keyword>
<dbReference type="Proteomes" id="UP001331561">
    <property type="component" value="Unassembled WGS sequence"/>
</dbReference>
<evidence type="ECO:0000259" key="4">
    <source>
        <dbReference type="PROSITE" id="PS50109"/>
    </source>
</evidence>
<dbReference type="Gene3D" id="1.10.287.130">
    <property type="match status" value="1"/>
</dbReference>
<dbReference type="PROSITE" id="PS50109">
    <property type="entry name" value="HIS_KIN"/>
    <property type="match status" value="1"/>
</dbReference>
<dbReference type="InterPro" id="IPR004358">
    <property type="entry name" value="Sig_transdc_His_kin-like_C"/>
</dbReference>
<dbReference type="PANTHER" id="PTHR43065:SF42">
    <property type="entry name" value="TWO-COMPONENT SENSOR PPRA"/>
    <property type="match status" value="1"/>
</dbReference>
<dbReference type="Gene3D" id="3.30.450.40">
    <property type="match status" value="1"/>
</dbReference>
<dbReference type="SMART" id="SM00065">
    <property type="entry name" value="GAF"/>
    <property type="match status" value="1"/>
</dbReference>
<evidence type="ECO:0000256" key="2">
    <source>
        <dbReference type="ARBA" id="ARBA00012438"/>
    </source>
</evidence>
<dbReference type="SUPFAM" id="SSF55874">
    <property type="entry name" value="ATPase domain of HSP90 chaperone/DNA topoisomerase II/histidine kinase"/>
    <property type="match status" value="1"/>
</dbReference>
<dbReference type="InterPro" id="IPR003018">
    <property type="entry name" value="GAF"/>
</dbReference>
<keyword evidence="5" id="KW-0418">Kinase</keyword>
<organism evidence="5 6">
    <name type="scientific">Uliginosibacterium silvisoli</name>
    <dbReference type="NCBI Taxonomy" id="3114758"/>
    <lineage>
        <taxon>Bacteria</taxon>
        <taxon>Pseudomonadati</taxon>
        <taxon>Pseudomonadota</taxon>
        <taxon>Betaproteobacteria</taxon>
        <taxon>Rhodocyclales</taxon>
        <taxon>Zoogloeaceae</taxon>
        <taxon>Uliginosibacterium</taxon>
    </lineage>
</organism>
<protein>
    <recommendedName>
        <fullName evidence="2">histidine kinase</fullName>
        <ecNumber evidence="2">2.7.13.3</ecNumber>
    </recommendedName>
</protein>
<comment type="caution">
    <text evidence="5">The sequence shown here is derived from an EMBL/GenBank/DDBJ whole genome shotgun (WGS) entry which is preliminary data.</text>
</comment>
<evidence type="ECO:0000256" key="1">
    <source>
        <dbReference type="ARBA" id="ARBA00000085"/>
    </source>
</evidence>
<dbReference type="InterPro" id="IPR003594">
    <property type="entry name" value="HATPase_dom"/>
</dbReference>
<reference evidence="5 6" key="1">
    <citation type="submission" date="2024-01" db="EMBL/GenBank/DDBJ databases">
        <title>Uliginosibacterium soil sp. nov.</title>
        <authorList>
            <person name="Lv Y."/>
        </authorList>
    </citation>
    <scope>NUCLEOTIDE SEQUENCE [LARGE SCALE GENOMIC DNA]</scope>
    <source>
        <strain evidence="5 6">H3</strain>
    </source>
</reference>
<dbReference type="Pfam" id="PF02518">
    <property type="entry name" value="HATPase_c"/>
    <property type="match status" value="1"/>
</dbReference>
<evidence type="ECO:0000313" key="5">
    <source>
        <dbReference type="EMBL" id="MEC5388156.1"/>
    </source>
</evidence>
<evidence type="ECO:0000313" key="6">
    <source>
        <dbReference type="Proteomes" id="UP001331561"/>
    </source>
</evidence>
<dbReference type="EC" id="2.7.13.3" evidence="2"/>
<dbReference type="PANTHER" id="PTHR43065">
    <property type="entry name" value="SENSOR HISTIDINE KINASE"/>
    <property type="match status" value="1"/>
</dbReference>
<dbReference type="InterPro" id="IPR005467">
    <property type="entry name" value="His_kinase_dom"/>
</dbReference>
<dbReference type="Pfam" id="PF13185">
    <property type="entry name" value="GAF_2"/>
    <property type="match status" value="1"/>
</dbReference>
<dbReference type="EMBL" id="JAYXHS010000005">
    <property type="protein sequence ID" value="MEC5388156.1"/>
    <property type="molecule type" value="Genomic_DNA"/>
</dbReference>
<feature type="coiled-coil region" evidence="3">
    <location>
        <begin position="218"/>
        <end position="245"/>
    </location>
</feature>
<comment type="catalytic activity">
    <reaction evidence="1">
        <text>ATP + protein L-histidine = ADP + protein N-phospho-L-histidine.</text>
        <dbReference type="EC" id="2.7.13.3"/>
    </reaction>
</comment>
<dbReference type="SMART" id="SM00387">
    <property type="entry name" value="HATPase_c"/>
    <property type="match status" value="1"/>
</dbReference>